<evidence type="ECO:0000256" key="4">
    <source>
        <dbReference type="RuleBase" id="RU363097"/>
    </source>
</evidence>
<keyword evidence="9" id="KW-1185">Reference proteome</keyword>
<dbReference type="InterPro" id="IPR026055">
    <property type="entry name" value="FAR"/>
</dbReference>
<dbReference type="EC" id="1.2.1.84" evidence="4"/>
<dbReference type="InterPro" id="IPR013120">
    <property type="entry name" value="FAR_NAD-bd"/>
</dbReference>
<reference evidence="8" key="1">
    <citation type="journal article" date="2017" name="Plant J.">
        <title>The pomegranate (Punica granatum L.) genome and the genomics of punicalagin biosynthesis.</title>
        <authorList>
            <person name="Qin G."/>
            <person name="Xu C."/>
            <person name="Ming R."/>
            <person name="Tang H."/>
            <person name="Guyot R."/>
            <person name="Kramer E.M."/>
            <person name="Hu Y."/>
            <person name="Yi X."/>
            <person name="Qi Y."/>
            <person name="Xu X."/>
            <person name="Gao Z."/>
            <person name="Pan H."/>
            <person name="Jian J."/>
            <person name="Tian Y."/>
            <person name="Yue Z."/>
            <person name="Xu Y."/>
        </authorList>
    </citation>
    <scope>NUCLEOTIDE SEQUENCE [LARGE SCALE GENOMIC DNA]</scope>
    <source>
        <strain evidence="8">cv. Dabenzi</strain>
    </source>
</reference>
<dbReference type="GO" id="GO:0035336">
    <property type="term" value="P:long-chain fatty-acyl-CoA metabolic process"/>
    <property type="evidence" value="ECO:0007669"/>
    <property type="project" value="TreeGrafter"/>
</dbReference>
<gene>
    <name evidence="10" type="primary">LOC116209172</name>
    <name evidence="7" type="ORF">CDL15_Pgr002205</name>
</gene>
<reference evidence="10" key="4">
    <citation type="submission" date="2025-04" db="UniProtKB">
        <authorList>
            <consortium name="RefSeq"/>
        </authorList>
    </citation>
    <scope>IDENTIFICATION</scope>
    <source>
        <tissue evidence="10">Leaf</tissue>
    </source>
</reference>
<proteinExistence type="inferred from homology"/>
<dbReference type="EMBL" id="MTKT01002011">
    <property type="protein sequence ID" value="OWM82630.1"/>
    <property type="molecule type" value="Genomic_DNA"/>
</dbReference>
<feature type="domain" description="Fatty acyl-CoA reductase C-terminal" evidence="5">
    <location>
        <begin position="521"/>
        <end position="591"/>
    </location>
</feature>
<dbReference type="Proteomes" id="UP000515151">
    <property type="component" value="Chromosome 5"/>
</dbReference>
<keyword evidence="4" id="KW-0560">Oxidoreductase</keyword>
<reference evidence="9" key="3">
    <citation type="journal article" date="2020" name="Plant Biotechnol. J.">
        <title>The pomegranate (Punica granatum L.) draft genome dissects genetic divergence between soft- and hard-seeded cultivars.</title>
        <authorList>
            <person name="Luo X."/>
            <person name="Li H."/>
            <person name="Wu Z."/>
            <person name="Yao W."/>
            <person name="Zhao P."/>
            <person name="Cao D."/>
            <person name="Yu H."/>
            <person name="Li K."/>
            <person name="Poudel K."/>
            <person name="Zhao D."/>
            <person name="Zhang F."/>
            <person name="Xia X."/>
            <person name="Chen L."/>
            <person name="Wang Q."/>
            <person name="Jing D."/>
            <person name="Cao S."/>
        </authorList>
    </citation>
    <scope>NUCLEOTIDE SEQUENCE [LARGE SCALE GENOMIC DNA]</scope>
</reference>
<comment type="similarity">
    <text evidence="1 4">Belongs to the fatty acyl-CoA reductase family.</text>
</comment>
<dbReference type="GO" id="GO:0102965">
    <property type="term" value="F:alcohol-forming long-chain fatty acyl-CoA reductase activity"/>
    <property type="evidence" value="ECO:0007669"/>
    <property type="project" value="UniProtKB-EC"/>
</dbReference>
<keyword evidence="2 4" id="KW-0444">Lipid biosynthesis</keyword>
<evidence type="ECO:0000313" key="8">
    <source>
        <dbReference type="Proteomes" id="UP000197138"/>
    </source>
</evidence>
<evidence type="ECO:0000259" key="6">
    <source>
        <dbReference type="Pfam" id="PF07993"/>
    </source>
</evidence>
<organism evidence="7 8">
    <name type="scientific">Punica granatum</name>
    <name type="common">Pomegranate</name>
    <dbReference type="NCBI Taxonomy" id="22663"/>
    <lineage>
        <taxon>Eukaryota</taxon>
        <taxon>Viridiplantae</taxon>
        <taxon>Streptophyta</taxon>
        <taxon>Embryophyta</taxon>
        <taxon>Tracheophyta</taxon>
        <taxon>Spermatophyta</taxon>
        <taxon>Magnoliopsida</taxon>
        <taxon>eudicotyledons</taxon>
        <taxon>Gunneridae</taxon>
        <taxon>Pentapetalae</taxon>
        <taxon>rosids</taxon>
        <taxon>malvids</taxon>
        <taxon>Myrtales</taxon>
        <taxon>Lythraceae</taxon>
        <taxon>Punica</taxon>
    </lineage>
</organism>
<dbReference type="CDD" id="cd05236">
    <property type="entry name" value="FAR-N_SDR_e"/>
    <property type="match status" value="1"/>
</dbReference>
<evidence type="ECO:0000313" key="10">
    <source>
        <dbReference type="RefSeq" id="XP_031398594.1"/>
    </source>
</evidence>
<dbReference type="GeneID" id="116209172"/>
<dbReference type="Pfam" id="PF07993">
    <property type="entry name" value="NAD_binding_4"/>
    <property type="match status" value="1"/>
</dbReference>
<evidence type="ECO:0000313" key="9">
    <source>
        <dbReference type="Proteomes" id="UP000515151"/>
    </source>
</evidence>
<comment type="catalytic activity">
    <reaction evidence="4">
        <text>a long-chain fatty acyl-CoA + 2 NADPH + 2 H(+) = a long-chain primary fatty alcohol + 2 NADP(+) + CoA</text>
        <dbReference type="Rhea" id="RHEA:52716"/>
        <dbReference type="ChEBI" id="CHEBI:15378"/>
        <dbReference type="ChEBI" id="CHEBI:57287"/>
        <dbReference type="ChEBI" id="CHEBI:57783"/>
        <dbReference type="ChEBI" id="CHEBI:58349"/>
        <dbReference type="ChEBI" id="CHEBI:77396"/>
        <dbReference type="ChEBI" id="CHEBI:83139"/>
        <dbReference type="EC" id="1.2.1.84"/>
    </reaction>
</comment>
<dbReference type="RefSeq" id="XP_031398594.1">
    <property type="nucleotide sequence ID" value="XM_031542734.1"/>
</dbReference>
<evidence type="ECO:0000313" key="7">
    <source>
        <dbReference type="EMBL" id="OWM82630.1"/>
    </source>
</evidence>
<keyword evidence="3 4" id="KW-0443">Lipid metabolism</keyword>
<sequence length="597" mass="66328">MEALSFSSLMASPANKVRLVAARKGRSLQVRCQGGGNVSKSVGISSSSSGVFTERERPTDHTRAVMEAGSLVLSPNGTSENITTKELMPYAGGHGHSLVEMDEGIGIVRFLRGKRFFITGATGFLAKVLVEKILRTVPDVGKIFLLIKAKDKEAAMGRLTNEIMNSELFKCLRQTYGASYEPFLRSKLVPVVGDVCESNLGLDEDLADFIAKEVDIIVNSAANTTFDERYDVAIDINTRGAHNIMSFAKRCKKVKLFLQVSTAYVNGRRQGKILEKPFGIGDSITRESFTAKQCNGSFPKLDVEREINLALSTKEGLEDHAAAQKMKELGLDRAKKFGWQDTYVFTKAMGEMVIDDMRGEIPVVIIRPSVIESTWKEPFPGWMEGNRMMDPIVLYYGKGQLTGFLVDPNGVLDVVPADMVVNATLAAIARHGMAAKPDIAVYQVASSVVNPLVFQELALLLHEHYCSSPCMDPKGRPIPVSSMKLFSSMEEFSAHLYGDASRRSGAYSKGKLSQRLEVICRKAVEQAKYLANIYEPYTFYQGRFDNSNTQRLMESMSEEEKRSFRFDVQSIDWKDYITNVHIPGLRRHVMKGRRTAV</sequence>
<evidence type="ECO:0000256" key="3">
    <source>
        <dbReference type="ARBA" id="ARBA00023098"/>
    </source>
</evidence>
<evidence type="ECO:0000256" key="1">
    <source>
        <dbReference type="ARBA" id="ARBA00005928"/>
    </source>
</evidence>
<dbReference type="InterPro" id="IPR033640">
    <property type="entry name" value="FAR_C"/>
</dbReference>
<accession>A0A218XD28</accession>
<evidence type="ECO:0000256" key="2">
    <source>
        <dbReference type="ARBA" id="ARBA00022516"/>
    </source>
</evidence>
<comment type="function">
    <text evidence="4">Catalyzes the reduction of fatty acyl-CoA to fatty alcohols.</text>
</comment>
<dbReference type="InterPro" id="IPR036291">
    <property type="entry name" value="NAD(P)-bd_dom_sf"/>
</dbReference>
<dbReference type="PANTHER" id="PTHR11011">
    <property type="entry name" value="MALE STERILITY PROTEIN 2-RELATED"/>
    <property type="match status" value="1"/>
</dbReference>
<dbReference type="SUPFAM" id="SSF51735">
    <property type="entry name" value="NAD(P)-binding Rossmann-fold domains"/>
    <property type="match status" value="1"/>
</dbReference>
<evidence type="ECO:0000259" key="5">
    <source>
        <dbReference type="Pfam" id="PF03015"/>
    </source>
</evidence>
<dbReference type="CDD" id="cd09071">
    <property type="entry name" value="FAR_C"/>
    <property type="match status" value="1"/>
</dbReference>
<protein>
    <recommendedName>
        <fullName evidence="4">Fatty acyl-CoA reductase</fullName>
        <ecNumber evidence="4">1.2.1.84</ecNumber>
    </recommendedName>
</protein>
<dbReference type="GO" id="GO:0080019">
    <property type="term" value="F:alcohol-forming very long-chain fatty acyl-CoA reductase activity"/>
    <property type="evidence" value="ECO:0007669"/>
    <property type="project" value="InterPro"/>
</dbReference>
<dbReference type="AlphaFoldDB" id="A0A218XD28"/>
<reference evidence="7" key="2">
    <citation type="submission" date="2017-06" db="EMBL/GenBank/DDBJ databases">
        <title>The pomegranate genome and the genomics of punicalagin biosynthesis.</title>
        <authorList>
            <person name="Xu C."/>
        </authorList>
    </citation>
    <scope>NUCLEOTIDE SEQUENCE [LARGE SCALE GENOMIC DNA]</scope>
    <source>
        <tissue evidence="7">Fresh leaf</tissue>
    </source>
</reference>
<feature type="domain" description="Thioester reductase (TE)" evidence="6">
    <location>
        <begin position="118"/>
        <end position="424"/>
    </location>
</feature>
<name>A0A218XD28_PUNGR</name>
<dbReference type="OrthoDB" id="429813at2759"/>
<dbReference type="Pfam" id="PF03015">
    <property type="entry name" value="Sterile"/>
    <property type="match status" value="1"/>
</dbReference>
<dbReference type="GO" id="GO:0010345">
    <property type="term" value="P:suberin biosynthetic process"/>
    <property type="evidence" value="ECO:0007669"/>
    <property type="project" value="TreeGrafter"/>
</dbReference>
<keyword evidence="4" id="KW-0521">NADP</keyword>
<dbReference type="Gene3D" id="3.40.50.720">
    <property type="entry name" value="NAD(P)-binding Rossmann-like Domain"/>
    <property type="match status" value="1"/>
</dbReference>
<dbReference type="Proteomes" id="UP000197138">
    <property type="component" value="Unassembled WGS sequence"/>
</dbReference>
<dbReference type="PANTHER" id="PTHR11011:SF45">
    <property type="entry name" value="FATTY ACYL-COA REDUCTASE CG8306-RELATED"/>
    <property type="match status" value="1"/>
</dbReference>